<evidence type="ECO:0000256" key="2">
    <source>
        <dbReference type="SAM" id="SignalP"/>
    </source>
</evidence>
<feature type="chain" id="PRO_5020200594" description="Sel1 repeat-containing protein" evidence="2">
    <location>
        <begin position="26"/>
        <end position="236"/>
    </location>
</feature>
<dbReference type="RefSeq" id="WP_133591399.1">
    <property type="nucleotide sequence ID" value="NZ_CP037953.1"/>
</dbReference>
<protein>
    <recommendedName>
        <fullName evidence="5">Sel1 repeat-containing protein</fullName>
    </recommendedName>
</protein>
<gene>
    <name evidence="3" type="ORF">EV696_11194</name>
</gene>
<reference evidence="3 4" key="1">
    <citation type="submission" date="2019-03" db="EMBL/GenBank/DDBJ databases">
        <title>Genomic Encyclopedia of Type Strains, Phase IV (KMG-IV): sequencing the most valuable type-strain genomes for metagenomic binning, comparative biology and taxonomic classification.</title>
        <authorList>
            <person name="Goeker M."/>
        </authorList>
    </citation>
    <scope>NUCLEOTIDE SEQUENCE [LARGE SCALE GENOMIC DNA]</scope>
    <source>
        <strain evidence="3 4">DSM 103792</strain>
    </source>
</reference>
<evidence type="ECO:0000313" key="4">
    <source>
        <dbReference type="Proteomes" id="UP000295375"/>
    </source>
</evidence>
<sequence length="236" mass="26919">MTPLYRSVSRLFFVGLLSASVSVFAESEHMGTWGYEVDRVHKQAEQLFESGDYRTSYATYQRLARVGDRYAMYRMAHAHEAGLGVDKSNVNAWVWAKLAADTKVPVFEQNQARIWQKLSESERAEAKELYKELSHDYSEMAIAYKAKKYTDKQLKNITGSRVGYVNPMLKILRDGSTVRGDEYYGEFKETSSELKEYIGKMGTVEVRDESNSVTPEAKENQSEAKEPKEESTSEGK</sequence>
<dbReference type="SUPFAM" id="SSF81901">
    <property type="entry name" value="HCP-like"/>
    <property type="match status" value="1"/>
</dbReference>
<dbReference type="EMBL" id="SNYM01000011">
    <property type="protein sequence ID" value="TDQ47166.1"/>
    <property type="molecule type" value="Genomic_DNA"/>
</dbReference>
<proteinExistence type="predicted"/>
<dbReference type="InterPro" id="IPR011990">
    <property type="entry name" value="TPR-like_helical_dom_sf"/>
</dbReference>
<dbReference type="Proteomes" id="UP000295375">
    <property type="component" value="Unassembled WGS sequence"/>
</dbReference>
<feature type="region of interest" description="Disordered" evidence="1">
    <location>
        <begin position="204"/>
        <end position="236"/>
    </location>
</feature>
<organism evidence="3 4">
    <name type="scientific">Permianibacter aggregans</name>
    <dbReference type="NCBI Taxonomy" id="1510150"/>
    <lineage>
        <taxon>Bacteria</taxon>
        <taxon>Pseudomonadati</taxon>
        <taxon>Pseudomonadota</taxon>
        <taxon>Gammaproteobacteria</taxon>
        <taxon>Pseudomonadales</taxon>
        <taxon>Pseudomonadaceae</taxon>
        <taxon>Permianibacter</taxon>
    </lineage>
</organism>
<name>A0A4R6ULW0_9GAMM</name>
<evidence type="ECO:0000313" key="3">
    <source>
        <dbReference type="EMBL" id="TDQ47166.1"/>
    </source>
</evidence>
<evidence type="ECO:0008006" key="5">
    <source>
        <dbReference type="Google" id="ProtNLM"/>
    </source>
</evidence>
<keyword evidence="2" id="KW-0732">Signal</keyword>
<feature type="compositionally biased region" description="Basic and acidic residues" evidence="1">
    <location>
        <begin position="205"/>
        <end position="236"/>
    </location>
</feature>
<dbReference type="Gene3D" id="1.25.40.10">
    <property type="entry name" value="Tetratricopeptide repeat domain"/>
    <property type="match status" value="1"/>
</dbReference>
<dbReference type="AlphaFoldDB" id="A0A4R6ULW0"/>
<feature type="signal peptide" evidence="2">
    <location>
        <begin position="1"/>
        <end position="25"/>
    </location>
</feature>
<accession>A0A4R6ULW0</accession>
<evidence type="ECO:0000256" key="1">
    <source>
        <dbReference type="SAM" id="MobiDB-lite"/>
    </source>
</evidence>
<comment type="caution">
    <text evidence="3">The sequence shown here is derived from an EMBL/GenBank/DDBJ whole genome shotgun (WGS) entry which is preliminary data.</text>
</comment>
<keyword evidence="4" id="KW-1185">Reference proteome</keyword>